<evidence type="ECO:0000313" key="1">
    <source>
        <dbReference type="EMBL" id="KAJ4157977.1"/>
    </source>
</evidence>
<dbReference type="GeneID" id="80895683"/>
<name>A0A9W8QH19_AKAMU</name>
<keyword evidence="2" id="KW-1185">Reference proteome</keyword>
<evidence type="ECO:0000313" key="2">
    <source>
        <dbReference type="Proteomes" id="UP001144673"/>
    </source>
</evidence>
<sequence length="70" mass="8208">MNVKSNGEVGRVSFKQFRNLQLRELLLDILGEAWTIWDQGKGSFYIILLKLHRLAYSLAHRSWIGIQQHL</sequence>
<comment type="caution">
    <text evidence="1">The sequence shown here is derived from an EMBL/GenBank/DDBJ whole genome shotgun (WGS) entry which is preliminary data.</text>
</comment>
<protein>
    <submittedName>
        <fullName evidence="1">Uncharacterized protein</fullName>
    </submittedName>
</protein>
<organism evidence="1 2">
    <name type="scientific">Akanthomyces muscarius</name>
    <name type="common">Entomopathogenic fungus</name>
    <name type="synonym">Lecanicillium muscarium</name>
    <dbReference type="NCBI Taxonomy" id="2231603"/>
    <lineage>
        <taxon>Eukaryota</taxon>
        <taxon>Fungi</taxon>
        <taxon>Dikarya</taxon>
        <taxon>Ascomycota</taxon>
        <taxon>Pezizomycotina</taxon>
        <taxon>Sordariomycetes</taxon>
        <taxon>Hypocreomycetidae</taxon>
        <taxon>Hypocreales</taxon>
        <taxon>Cordycipitaceae</taxon>
        <taxon>Akanthomyces</taxon>
    </lineage>
</organism>
<dbReference type="AlphaFoldDB" id="A0A9W8QH19"/>
<reference evidence="1" key="1">
    <citation type="journal article" date="2023" name="Access Microbiol">
        <title>De-novo genome assembly for Akanthomyces muscarius, a biocontrol agent of insect agricultural pests.</title>
        <authorList>
            <person name="Erdos Z."/>
            <person name="Studholme D.J."/>
            <person name="Raymond B."/>
            <person name="Sharma M."/>
        </authorList>
    </citation>
    <scope>NUCLEOTIDE SEQUENCE</scope>
    <source>
        <strain evidence="1">Ve6</strain>
    </source>
</reference>
<accession>A0A9W8QH19</accession>
<proteinExistence type="predicted"/>
<dbReference type="KEGG" id="amus:LMH87_008524"/>
<dbReference type="RefSeq" id="XP_056056344.1">
    <property type="nucleotide sequence ID" value="XM_056201709.1"/>
</dbReference>
<gene>
    <name evidence="1" type="ORF">LMH87_008524</name>
</gene>
<dbReference type="EMBL" id="JAJHUN010000006">
    <property type="protein sequence ID" value="KAJ4157977.1"/>
    <property type="molecule type" value="Genomic_DNA"/>
</dbReference>
<dbReference type="Proteomes" id="UP001144673">
    <property type="component" value="Unassembled WGS sequence"/>
</dbReference>